<feature type="compositionally biased region" description="Basic and acidic residues" evidence="1">
    <location>
        <begin position="136"/>
        <end position="151"/>
    </location>
</feature>
<keyword evidence="4" id="KW-1185">Reference proteome</keyword>
<sequence>MPKIKRSDTTVSSASGKNPAPRKSKLEPKIQSKSILKPSPSDATMHYSPEKADETLVPEPKRTAAKTRAKPKRKGQKNPPENSPPAKTEDAEGHTAQAVQDALARKATAELPATPASSGKSKTGSTVEKSPKKKKSTVEKSPKKKSTVEKSPKKKKSPKKSSPKKKGSPTKSGATSTPPAPAPKKAAPTSSDSSDSEEDAEDEDEGSDTELPLAQLRAKKAAHARYMRFSRSLKSRRAPLEIRKAGRSAKHCRAKLGILYEQWIQCEGHWTESSLTKELRVSNRHRKRGARKWLTLGELEQKYGSARIAQRIKEAKENDKELRKSQIRANPDCPDAPEATQYLVWDIDAEEDTEDTTASTLLSAVDADDDGFKRGKGSKRRGKKPKNKKKKANKGKKNKEESETPEEKAKREQKELETKAKQEKKKIQAANKAVAVVSKIQSALAKASLVQVKADSMPRPQSSALKNAFLGELGPHKKEMSAKREQLLKAVDAAKGGGDVDQLLQPERDAEDLASMFFSATDYCLEFGLVRIDDVEVPGNFVLQNEIDDVSSGESGLSTDPLTYRLGKLKAGNENRDFWSATEIPVDLEFVSVPVLDEKSPAGYQVVRQPVLLPHRIMAYLCNHCELDIPESAIHQYWDNAIASKETYASLDSRHRVPLGFYGDAAQLVTKCRIEKMLCFFANIVIFRPRSIRYSRFLLWSCDVSLLYKNRTVNSILRWVVWSFNILYEGIYPSARPGGLPLASKAERDLAGTWLTRQKYQFQVVEVRGDWEFHKMLWQFKSSWKGGVNVGICFRCPAMARSPDVGLQYWNMDDEDSTWAREEFNTHEFISKMVPGVNICPLLNLKKFDLSCIKWCMMHVINLGILMSLNGGALTMLTEQMEYWGPGTFQQQLDSAYADFISFCRARKLHHSQPPFKENKVKPTWTGTPEISLNAKAWNGRIICSWLAETMNHAAHGYDVGYDDGRLTLVCYALKCMARFFWLCEANPRELCLVRTV</sequence>
<dbReference type="EMBL" id="CAMXCT030000866">
    <property type="protein sequence ID" value="CAL4771466.1"/>
    <property type="molecule type" value="Genomic_DNA"/>
</dbReference>
<evidence type="ECO:0000313" key="3">
    <source>
        <dbReference type="EMBL" id="CAL4771466.1"/>
    </source>
</evidence>
<dbReference type="Proteomes" id="UP001152797">
    <property type="component" value="Unassembled WGS sequence"/>
</dbReference>
<name>A0A9P1FNU3_9DINO</name>
<evidence type="ECO:0000313" key="2">
    <source>
        <dbReference type="EMBL" id="CAI3984154.1"/>
    </source>
</evidence>
<feature type="region of interest" description="Disordered" evidence="1">
    <location>
        <begin position="1"/>
        <end position="212"/>
    </location>
</feature>
<organism evidence="2">
    <name type="scientific">Cladocopium goreaui</name>
    <dbReference type="NCBI Taxonomy" id="2562237"/>
    <lineage>
        <taxon>Eukaryota</taxon>
        <taxon>Sar</taxon>
        <taxon>Alveolata</taxon>
        <taxon>Dinophyceae</taxon>
        <taxon>Suessiales</taxon>
        <taxon>Symbiodiniaceae</taxon>
        <taxon>Cladocopium</taxon>
    </lineage>
</organism>
<feature type="compositionally biased region" description="Low complexity" evidence="1">
    <location>
        <begin position="169"/>
        <end position="193"/>
    </location>
</feature>
<feature type="compositionally biased region" description="Basic residues" evidence="1">
    <location>
        <begin position="374"/>
        <end position="397"/>
    </location>
</feature>
<dbReference type="AlphaFoldDB" id="A0A9P1FNU3"/>
<gene>
    <name evidence="2" type="ORF">C1SCF055_LOCUS11704</name>
</gene>
<dbReference type="EMBL" id="CAMXCT010000866">
    <property type="protein sequence ID" value="CAI3984154.1"/>
    <property type="molecule type" value="Genomic_DNA"/>
</dbReference>
<feature type="compositionally biased region" description="Polar residues" evidence="1">
    <location>
        <begin position="115"/>
        <end position="124"/>
    </location>
</feature>
<reference evidence="3 4" key="2">
    <citation type="submission" date="2024-05" db="EMBL/GenBank/DDBJ databases">
        <authorList>
            <person name="Chen Y."/>
            <person name="Shah S."/>
            <person name="Dougan E. K."/>
            <person name="Thang M."/>
            <person name="Chan C."/>
        </authorList>
    </citation>
    <scope>NUCLEOTIDE SEQUENCE [LARGE SCALE GENOMIC DNA]</scope>
</reference>
<evidence type="ECO:0000256" key="1">
    <source>
        <dbReference type="SAM" id="MobiDB-lite"/>
    </source>
</evidence>
<feature type="region of interest" description="Disordered" evidence="1">
    <location>
        <begin position="368"/>
        <end position="423"/>
    </location>
</feature>
<feature type="compositionally biased region" description="Basic residues" evidence="1">
    <location>
        <begin position="63"/>
        <end position="76"/>
    </location>
</feature>
<proteinExistence type="predicted"/>
<accession>A0A9P1FNU3</accession>
<feature type="compositionally biased region" description="Basic and acidic residues" evidence="1">
    <location>
        <begin position="398"/>
        <end position="421"/>
    </location>
</feature>
<reference evidence="2" key="1">
    <citation type="submission" date="2022-10" db="EMBL/GenBank/DDBJ databases">
        <authorList>
            <person name="Chen Y."/>
            <person name="Dougan E. K."/>
            <person name="Chan C."/>
            <person name="Rhodes N."/>
            <person name="Thang M."/>
        </authorList>
    </citation>
    <scope>NUCLEOTIDE SEQUENCE</scope>
</reference>
<feature type="compositionally biased region" description="Basic and acidic residues" evidence="1">
    <location>
        <begin position="48"/>
        <end position="62"/>
    </location>
</feature>
<dbReference type="OrthoDB" id="425759at2759"/>
<evidence type="ECO:0000313" key="4">
    <source>
        <dbReference type="Proteomes" id="UP001152797"/>
    </source>
</evidence>
<protein>
    <submittedName>
        <fullName evidence="3">Neurofilament heavy polypeptide</fullName>
    </submittedName>
</protein>
<comment type="caution">
    <text evidence="2">The sequence shown here is derived from an EMBL/GenBank/DDBJ whole genome shotgun (WGS) entry which is preliminary data.</text>
</comment>
<feature type="compositionally biased region" description="Basic residues" evidence="1">
    <location>
        <begin position="152"/>
        <end position="168"/>
    </location>
</feature>
<feature type="region of interest" description="Disordered" evidence="1">
    <location>
        <begin position="316"/>
        <end position="335"/>
    </location>
</feature>
<dbReference type="EMBL" id="CAMXCT020000866">
    <property type="protein sequence ID" value="CAL1137529.1"/>
    <property type="molecule type" value="Genomic_DNA"/>
</dbReference>
<feature type="compositionally biased region" description="Acidic residues" evidence="1">
    <location>
        <begin position="194"/>
        <end position="208"/>
    </location>
</feature>